<evidence type="ECO:0000313" key="2">
    <source>
        <dbReference type="Proteomes" id="UP000515312"/>
    </source>
</evidence>
<organism evidence="1 2">
    <name type="scientific">Alloacidobacterium dinghuense</name>
    <dbReference type="NCBI Taxonomy" id="2763107"/>
    <lineage>
        <taxon>Bacteria</taxon>
        <taxon>Pseudomonadati</taxon>
        <taxon>Acidobacteriota</taxon>
        <taxon>Terriglobia</taxon>
        <taxon>Terriglobales</taxon>
        <taxon>Acidobacteriaceae</taxon>
        <taxon>Alloacidobacterium</taxon>
    </lineage>
</organism>
<keyword evidence="2" id="KW-1185">Reference proteome</keyword>
<proteinExistence type="predicted"/>
<dbReference type="Proteomes" id="UP000515312">
    <property type="component" value="Chromosome"/>
</dbReference>
<dbReference type="EMBL" id="CP060394">
    <property type="protein sequence ID" value="QNI34212.1"/>
    <property type="molecule type" value="Genomic_DNA"/>
</dbReference>
<accession>A0A7G8BNU2</accession>
<name>A0A7G8BNU2_9BACT</name>
<dbReference type="KEGG" id="adin:H7849_10115"/>
<gene>
    <name evidence="1" type="ORF">H7849_10115</name>
</gene>
<dbReference type="AlphaFoldDB" id="A0A7G8BNU2"/>
<protein>
    <recommendedName>
        <fullName evidence="3">STAS domain-containing protein</fullName>
    </recommendedName>
</protein>
<evidence type="ECO:0008006" key="3">
    <source>
        <dbReference type="Google" id="ProtNLM"/>
    </source>
</evidence>
<reference evidence="1 2" key="1">
    <citation type="submission" date="2020-08" db="EMBL/GenBank/DDBJ databases">
        <title>Edaphobacter telluris sp. nov. and Acidobacterium dinghuensis sp. nov., two acidobacteria isolated from forest soil.</title>
        <authorList>
            <person name="Fu J."/>
            <person name="Qiu L."/>
        </authorList>
    </citation>
    <scope>NUCLEOTIDE SEQUENCE [LARGE SCALE GENOMIC DNA]</scope>
    <source>
        <strain evidence="1">4Y35</strain>
    </source>
</reference>
<sequence length="102" mass="11527">MLRISICDGRSQRRLLLEGKLIPPWATELRTACEKAKADLDGRELIIEMNNLSAISLEGENVLLELLSEGIKFRCHGVFTKLILRQLARRARANVQGAKEKQ</sequence>
<evidence type="ECO:0000313" key="1">
    <source>
        <dbReference type="EMBL" id="QNI34212.1"/>
    </source>
</evidence>
<dbReference type="RefSeq" id="WP_186746204.1">
    <property type="nucleotide sequence ID" value="NZ_CP060394.1"/>
</dbReference>